<proteinExistence type="predicted"/>
<dbReference type="EMBL" id="OCNE01000028">
    <property type="protein sequence ID" value="SOD67031.1"/>
    <property type="molecule type" value="Genomic_DNA"/>
</dbReference>
<dbReference type="AlphaFoldDB" id="A0A286E817"/>
<dbReference type="Proteomes" id="UP000219072">
    <property type="component" value="Unassembled WGS sequence"/>
</dbReference>
<evidence type="ECO:0000313" key="2">
    <source>
        <dbReference type="EMBL" id="SOD67031.1"/>
    </source>
</evidence>
<evidence type="ECO:0000256" key="1">
    <source>
        <dbReference type="SAM" id="MobiDB-lite"/>
    </source>
</evidence>
<reference evidence="2 3" key="1">
    <citation type="submission" date="2017-09" db="EMBL/GenBank/DDBJ databases">
        <authorList>
            <person name="Ehlers B."/>
            <person name="Leendertz F.H."/>
        </authorList>
    </citation>
    <scope>NUCLEOTIDE SEQUENCE [LARGE SCALE GENOMIC DNA]</scope>
    <source>
        <strain evidence="2 3">CGMCC 4.7095</strain>
    </source>
</reference>
<evidence type="ECO:0000313" key="3">
    <source>
        <dbReference type="Proteomes" id="UP000219072"/>
    </source>
</evidence>
<feature type="region of interest" description="Disordered" evidence="1">
    <location>
        <begin position="342"/>
        <end position="435"/>
    </location>
</feature>
<keyword evidence="3" id="KW-1185">Reference proteome</keyword>
<name>A0A286E817_9ACTN</name>
<feature type="compositionally biased region" description="Pro residues" evidence="1">
    <location>
        <begin position="352"/>
        <end position="368"/>
    </location>
</feature>
<feature type="compositionally biased region" description="Basic and acidic residues" evidence="1">
    <location>
        <begin position="136"/>
        <end position="148"/>
    </location>
</feature>
<sequence>MGLKPEVRRGGGLPFGQVVSQWVCDPRYTTNLRTLYSILVTYADIGGRDTGKGRPYRSELAAQLGCSKSTLDRTIVEGECAGLFWVESRTDPANPSLNEANVYHLNDAQFWRGEWTDPLEPGMSAKQAAEAMLEARRKTKRESGIERKGGRKKKSAARRPQGGGFTGDATLGEGGGITGEARGGITGEARGGFTRDAQYLEPLLEPLHQEPQGSRPSVPVGGVRAHEDNGRTDGQGVAAEVEDQVQPEPRAGLAAADAAPPASPRMVRTPGVQLLLDIGQQHPDFAIWGKPLVDQAQMVTGMLDAGWTRAQVRQIVTGQPLPEKIRKSVAAIVSKRLAEAARVGPPGGYRPFVPPQTPTSPTPQPQPQPEDQAMPQTARSTSEPCPGWDGTPCGTDSRPTDEDGLCGTCRYRVTRREEAAKKPGSRQLATRGGSH</sequence>
<feature type="compositionally biased region" description="Gly residues" evidence="1">
    <location>
        <begin position="161"/>
        <end position="190"/>
    </location>
</feature>
<dbReference type="RefSeq" id="WP_097233886.1">
    <property type="nucleotide sequence ID" value="NZ_OCNE01000028.1"/>
</dbReference>
<dbReference type="OrthoDB" id="4305510at2"/>
<accession>A0A286E817</accession>
<feature type="region of interest" description="Disordered" evidence="1">
    <location>
        <begin position="136"/>
        <end position="190"/>
    </location>
</feature>
<gene>
    <name evidence="2" type="ORF">SAMN06297387_12839</name>
</gene>
<organism evidence="2 3">
    <name type="scientific">Streptomyces zhaozhouensis</name>
    <dbReference type="NCBI Taxonomy" id="1300267"/>
    <lineage>
        <taxon>Bacteria</taxon>
        <taxon>Bacillati</taxon>
        <taxon>Actinomycetota</taxon>
        <taxon>Actinomycetes</taxon>
        <taxon>Kitasatosporales</taxon>
        <taxon>Streptomycetaceae</taxon>
        <taxon>Streptomyces</taxon>
    </lineage>
</organism>
<feature type="region of interest" description="Disordered" evidence="1">
    <location>
        <begin position="205"/>
        <end position="236"/>
    </location>
</feature>
<protein>
    <recommendedName>
        <fullName evidence="4">Helix-turn-helix domain-containing protein</fullName>
    </recommendedName>
</protein>
<evidence type="ECO:0008006" key="4">
    <source>
        <dbReference type="Google" id="ProtNLM"/>
    </source>
</evidence>